<dbReference type="KEGG" id="amic:Ami3637_03965"/>
<sequence>MKYKILIMALSITLIISLSACSQSDVVGKVAKTSFKSVLEAMPNEIKEDEINGGWSLSAPDESARFIWSKDYSKSPMHDIMIEFDAKPFINAGLDVSKLPKGIFLEDKIMLGTELGNDELKYSGKPTPSASFNKLVENYRKSIGYHEALDHYGVDLGDGNKFEWAKDMGTNDKDIVFVVNPEIFINAGVNPDKVEGWKYADVETKDDSGKPIKVKKFLKPFDIK</sequence>
<accession>A0A6P1MIJ7</accession>
<protein>
    <recommendedName>
        <fullName evidence="4">Lipoprotein</fullName>
    </recommendedName>
</protein>
<gene>
    <name evidence="2" type="ORF">Ami3637_03965</name>
</gene>
<dbReference type="PROSITE" id="PS51257">
    <property type="entry name" value="PROKAR_LIPOPROTEIN"/>
    <property type="match status" value="1"/>
</dbReference>
<evidence type="ECO:0000313" key="2">
    <source>
        <dbReference type="EMBL" id="QHI73892.1"/>
    </source>
</evidence>
<organism evidence="2 3">
    <name type="scientific">Aminipila terrae</name>
    <dbReference type="NCBI Taxonomy" id="2697030"/>
    <lineage>
        <taxon>Bacteria</taxon>
        <taxon>Bacillati</taxon>
        <taxon>Bacillota</taxon>
        <taxon>Clostridia</taxon>
        <taxon>Peptostreptococcales</taxon>
        <taxon>Anaerovoracaceae</taxon>
        <taxon>Aminipila</taxon>
    </lineage>
</organism>
<feature type="chain" id="PRO_5038679067" description="Lipoprotein" evidence="1">
    <location>
        <begin position="21"/>
        <end position="224"/>
    </location>
</feature>
<evidence type="ECO:0000256" key="1">
    <source>
        <dbReference type="SAM" id="SignalP"/>
    </source>
</evidence>
<feature type="signal peptide" evidence="1">
    <location>
        <begin position="1"/>
        <end position="20"/>
    </location>
</feature>
<evidence type="ECO:0000313" key="3">
    <source>
        <dbReference type="Proteomes" id="UP000463883"/>
    </source>
</evidence>
<dbReference type="EMBL" id="CP047591">
    <property type="protein sequence ID" value="QHI73892.1"/>
    <property type="molecule type" value="Genomic_DNA"/>
</dbReference>
<proteinExistence type="predicted"/>
<evidence type="ECO:0008006" key="4">
    <source>
        <dbReference type="Google" id="ProtNLM"/>
    </source>
</evidence>
<name>A0A6P1MIJ7_9FIRM</name>
<dbReference type="Proteomes" id="UP000463883">
    <property type="component" value="Chromosome"/>
</dbReference>
<reference evidence="2 3" key="1">
    <citation type="submission" date="2020-01" db="EMBL/GenBank/DDBJ databases">
        <title>Genomic analysis of Aminipila sp. CBA3637.</title>
        <authorList>
            <person name="Kim Y.B."/>
            <person name="Roh S.W."/>
        </authorList>
    </citation>
    <scope>NUCLEOTIDE SEQUENCE [LARGE SCALE GENOMIC DNA]</scope>
    <source>
        <strain evidence="2 3">CBA3637</strain>
    </source>
</reference>
<keyword evidence="1" id="KW-0732">Signal</keyword>
<keyword evidence="3" id="KW-1185">Reference proteome</keyword>
<dbReference type="AlphaFoldDB" id="A0A6P1MIJ7"/>